<sequence>MYLNIKLLLIFLLKILLFFCKAESFTEQITCVNDYLLISKNLETKIYAKKIGKEWNVERGISKNIISKKIEKDFKIEKEEMSHFMGEEFADRCFELNEKLVKQGDIFSFKDFLKKFKKENSENFILSTNIQDELGK</sequence>
<comment type="caution">
    <text evidence="1">The sequence shown here is derived from an EMBL/GenBank/DDBJ whole genome shotgun (WGS) entry which is preliminary data.</text>
</comment>
<dbReference type="EMBL" id="CAVMJV010000050">
    <property type="protein sequence ID" value="CAK5083221.1"/>
    <property type="molecule type" value="Genomic_DNA"/>
</dbReference>
<keyword evidence="2" id="KW-1185">Reference proteome</keyword>
<proteinExistence type="predicted"/>
<dbReference type="Proteomes" id="UP001497535">
    <property type="component" value="Unassembled WGS sequence"/>
</dbReference>
<gene>
    <name evidence="1" type="ORF">MENTE1834_LOCUS30543</name>
</gene>
<accession>A0ACB0ZYD0</accession>
<evidence type="ECO:0000313" key="2">
    <source>
        <dbReference type="Proteomes" id="UP001497535"/>
    </source>
</evidence>
<protein>
    <submittedName>
        <fullName evidence="1">Uncharacterized protein</fullName>
    </submittedName>
</protein>
<evidence type="ECO:0000313" key="1">
    <source>
        <dbReference type="EMBL" id="CAK5083221.1"/>
    </source>
</evidence>
<organism evidence="1 2">
    <name type="scientific">Meloidogyne enterolobii</name>
    <name type="common">Root-knot nematode worm</name>
    <name type="synonym">Meloidogyne mayaguensis</name>
    <dbReference type="NCBI Taxonomy" id="390850"/>
    <lineage>
        <taxon>Eukaryota</taxon>
        <taxon>Metazoa</taxon>
        <taxon>Ecdysozoa</taxon>
        <taxon>Nematoda</taxon>
        <taxon>Chromadorea</taxon>
        <taxon>Rhabditida</taxon>
        <taxon>Tylenchina</taxon>
        <taxon>Tylenchomorpha</taxon>
        <taxon>Tylenchoidea</taxon>
        <taxon>Meloidogynidae</taxon>
        <taxon>Meloidogyninae</taxon>
        <taxon>Meloidogyne</taxon>
    </lineage>
</organism>
<reference evidence="1" key="1">
    <citation type="submission" date="2023-11" db="EMBL/GenBank/DDBJ databases">
        <authorList>
            <person name="Poullet M."/>
        </authorList>
    </citation>
    <scope>NUCLEOTIDE SEQUENCE</scope>
    <source>
        <strain evidence="1">E1834</strain>
    </source>
</reference>
<name>A0ACB0ZYD0_MELEN</name>